<evidence type="ECO:0000313" key="1">
    <source>
        <dbReference type="EMBL" id="WOH36807.1"/>
    </source>
</evidence>
<dbReference type="InterPro" id="IPR029058">
    <property type="entry name" value="AB_hydrolase_fold"/>
</dbReference>
<accession>A0ABZ0GLN0</accession>
<keyword evidence="1" id="KW-0378">Hydrolase</keyword>
<dbReference type="GO" id="GO:0016787">
    <property type="term" value="F:hydrolase activity"/>
    <property type="evidence" value="ECO:0007669"/>
    <property type="project" value="UniProtKB-KW"/>
</dbReference>
<sequence length="252" mass="28459">MKSILLATLVAYVICCIWLYFGQRALLYFPQPSDKFVDATKVSFTNNGIELRGWIVNPKQDEALLYYGGNAEAIEQNISFFQNILPNYSVYLIPYRGYGESMGKPTENGLYSDALHIYDQLVTQHTKISLLGRSLGSGIATYVAARRNIESLILVTPYDSIENVAKGAYWMFPLPLLLKDKYNSLGQVAQIETLPLILMAEYDQVIPRKHSENLISAFGKQQQSVIIKEAGHNDISDHPEYANAIYQYLKSK</sequence>
<dbReference type="EMBL" id="CP136600">
    <property type="protein sequence ID" value="WOH36807.1"/>
    <property type="molecule type" value="Genomic_DNA"/>
</dbReference>
<gene>
    <name evidence="1" type="ORF">RI844_15730</name>
</gene>
<dbReference type="Gene3D" id="3.40.50.1820">
    <property type="entry name" value="alpha/beta hydrolase"/>
    <property type="match status" value="1"/>
</dbReference>
<dbReference type="PANTHER" id="PTHR12277:SF81">
    <property type="entry name" value="PROTEIN ABHD13"/>
    <property type="match status" value="1"/>
</dbReference>
<organism evidence="1 2">
    <name type="scientific">Thalassotalea fonticola</name>
    <dbReference type="NCBI Taxonomy" id="3065649"/>
    <lineage>
        <taxon>Bacteria</taxon>
        <taxon>Pseudomonadati</taxon>
        <taxon>Pseudomonadota</taxon>
        <taxon>Gammaproteobacteria</taxon>
        <taxon>Alteromonadales</taxon>
        <taxon>Colwelliaceae</taxon>
        <taxon>Thalassotalea</taxon>
    </lineage>
</organism>
<reference evidence="1 2" key="1">
    <citation type="submission" date="2023-09" db="EMBL/GenBank/DDBJ databases">
        <authorList>
            <person name="Qi X."/>
        </authorList>
    </citation>
    <scope>NUCLEOTIDE SEQUENCE [LARGE SCALE GENOMIC DNA]</scope>
    <source>
        <strain evidence="1 2">S1-1</strain>
    </source>
</reference>
<dbReference type="Proteomes" id="UP001301442">
    <property type="component" value="Chromosome"/>
</dbReference>
<dbReference type="PANTHER" id="PTHR12277">
    <property type="entry name" value="ALPHA/BETA HYDROLASE DOMAIN-CONTAINING PROTEIN"/>
    <property type="match status" value="1"/>
</dbReference>
<dbReference type="RefSeq" id="WP_348395619.1">
    <property type="nucleotide sequence ID" value="NZ_CP136600.1"/>
</dbReference>
<protein>
    <submittedName>
        <fullName evidence="1">Alpha/beta hydrolase</fullName>
    </submittedName>
</protein>
<keyword evidence="2" id="KW-1185">Reference proteome</keyword>
<dbReference type="SUPFAM" id="SSF53474">
    <property type="entry name" value="alpha/beta-Hydrolases"/>
    <property type="match status" value="1"/>
</dbReference>
<evidence type="ECO:0000313" key="2">
    <source>
        <dbReference type="Proteomes" id="UP001301442"/>
    </source>
</evidence>
<name>A0ABZ0GLN0_9GAMM</name>
<proteinExistence type="predicted"/>